<protein>
    <submittedName>
        <fullName evidence="1">Uncharacterized protein</fullName>
    </submittedName>
</protein>
<evidence type="ECO:0000313" key="2">
    <source>
        <dbReference type="Proteomes" id="UP000294933"/>
    </source>
</evidence>
<name>A0A4Y7PMI3_9AGAM</name>
<reference evidence="1 2" key="1">
    <citation type="submission" date="2018-06" db="EMBL/GenBank/DDBJ databases">
        <title>A transcriptomic atlas of mushroom development highlights an independent origin of complex multicellularity.</title>
        <authorList>
            <consortium name="DOE Joint Genome Institute"/>
            <person name="Krizsan K."/>
            <person name="Almasi E."/>
            <person name="Merenyi Z."/>
            <person name="Sahu N."/>
            <person name="Viragh M."/>
            <person name="Koszo T."/>
            <person name="Mondo S."/>
            <person name="Kiss B."/>
            <person name="Balint B."/>
            <person name="Kues U."/>
            <person name="Barry K."/>
            <person name="Hegedus J.C."/>
            <person name="Henrissat B."/>
            <person name="Johnson J."/>
            <person name="Lipzen A."/>
            <person name="Ohm R."/>
            <person name="Nagy I."/>
            <person name="Pangilinan J."/>
            <person name="Yan J."/>
            <person name="Xiong Y."/>
            <person name="Grigoriev I.V."/>
            <person name="Hibbett D.S."/>
            <person name="Nagy L.G."/>
        </authorList>
    </citation>
    <scope>NUCLEOTIDE SEQUENCE [LARGE SCALE GENOMIC DNA]</scope>
    <source>
        <strain evidence="1 2">SZMC22713</strain>
    </source>
</reference>
<accession>A0A4Y7PMI3</accession>
<dbReference type="EMBL" id="ML170239">
    <property type="protein sequence ID" value="TDL16617.1"/>
    <property type="molecule type" value="Genomic_DNA"/>
</dbReference>
<keyword evidence="2" id="KW-1185">Reference proteome</keyword>
<gene>
    <name evidence="1" type="ORF">BD410DRAFT_616743</name>
</gene>
<evidence type="ECO:0000313" key="1">
    <source>
        <dbReference type="EMBL" id="TDL16617.1"/>
    </source>
</evidence>
<dbReference type="VEuPathDB" id="FungiDB:BD410DRAFT_616743"/>
<proteinExistence type="predicted"/>
<dbReference type="AlphaFoldDB" id="A0A4Y7PMI3"/>
<dbReference type="Proteomes" id="UP000294933">
    <property type="component" value="Unassembled WGS sequence"/>
</dbReference>
<organism evidence="1 2">
    <name type="scientific">Rickenella mellea</name>
    <dbReference type="NCBI Taxonomy" id="50990"/>
    <lineage>
        <taxon>Eukaryota</taxon>
        <taxon>Fungi</taxon>
        <taxon>Dikarya</taxon>
        <taxon>Basidiomycota</taxon>
        <taxon>Agaricomycotina</taxon>
        <taxon>Agaricomycetes</taxon>
        <taxon>Hymenochaetales</taxon>
        <taxon>Rickenellaceae</taxon>
        <taxon>Rickenella</taxon>
    </lineage>
</organism>
<sequence>MLYLNQGRSTLRSNHGSSLLAPHRGDYLLRLWFQLGHLLETHFLVQKIMLIERMSAVPLGRIRIVAPPIVPGRSSVGKSALTRPANVRCSIAISRLDGDTVRPGRMKAGKCLRVLLEPHPDRSRLCCRPDELENYFSRVLSWIGRSSWIHASYYQIPPRFAWFRGDVTSPLRRPAESF</sequence>